<feature type="binding site" evidence="4">
    <location>
        <begin position="185"/>
        <end position="188"/>
    </location>
    <ligand>
        <name>ATP</name>
        <dbReference type="ChEBI" id="CHEBI:30616"/>
    </ligand>
</feature>
<organism evidence="7 8">
    <name type="scientific">Candidatus Phycosocius spiralis</name>
    <dbReference type="NCBI Taxonomy" id="2815099"/>
    <lineage>
        <taxon>Bacteria</taxon>
        <taxon>Pseudomonadati</taxon>
        <taxon>Pseudomonadota</taxon>
        <taxon>Alphaproteobacteria</taxon>
        <taxon>Caulobacterales</taxon>
        <taxon>Caulobacterales incertae sedis</taxon>
        <taxon>Candidatus Phycosocius</taxon>
    </lineage>
</organism>
<dbReference type="NCBIfam" id="TIGR01161">
    <property type="entry name" value="purK"/>
    <property type="match status" value="1"/>
</dbReference>
<dbReference type="InterPro" id="IPR011054">
    <property type="entry name" value="Rudment_hybrid_motif"/>
</dbReference>
<gene>
    <name evidence="4 5 7" type="primary">purK</name>
    <name evidence="7" type="ORF">PsB1_0566</name>
</gene>
<dbReference type="Gene3D" id="3.40.50.20">
    <property type="match status" value="1"/>
</dbReference>
<dbReference type="InterPro" id="IPR005875">
    <property type="entry name" value="PurK"/>
</dbReference>
<feature type="binding site" evidence="4">
    <location>
        <position position="193"/>
    </location>
    <ligand>
        <name>ATP</name>
        <dbReference type="ChEBI" id="CHEBI:30616"/>
    </ligand>
</feature>
<dbReference type="PANTHER" id="PTHR11609:SF5">
    <property type="entry name" value="PHOSPHORIBOSYLAMINOIMIDAZOLE CARBOXYLASE"/>
    <property type="match status" value="1"/>
</dbReference>
<dbReference type="SUPFAM" id="SSF56059">
    <property type="entry name" value="Glutathione synthetase ATP-binding domain-like"/>
    <property type="match status" value="1"/>
</dbReference>
<evidence type="ECO:0000256" key="5">
    <source>
        <dbReference type="RuleBase" id="RU361200"/>
    </source>
</evidence>
<dbReference type="RefSeq" id="WP_284358937.1">
    <property type="nucleotide sequence ID" value="NZ_BPFZ01000002.1"/>
</dbReference>
<keyword evidence="3 4" id="KW-0067">ATP-binding</keyword>
<reference evidence="7" key="1">
    <citation type="submission" date="2021-05" db="EMBL/GenBank/DDBJ databases">
        <authorList>
            <person name="Tanabe Y."/>
        </authorList>
    </citation>
    <scope>NUCLEOTIDE SEQUENCE</scope>
    <source>
        <strain evidence="7">BOTRYCO-1</strain>
    </source>
</reference>
<feature type="binding site" evidence="4">
    <location>
        <position position="216"/>
    </location>
    <ligand>
        <name>ATP</name>
        <dbReference type="ChEBI" id="CHEBI:30616"/>
    </ligand>
</feature>
<feature type="binding site" evidence="4">
    <location>
        <begin position="270"/>
        <end position="271"/>
    </location>
    <ligand>
        <name>ATP</name>
        <dbReference type="ChEBI" id="CHEBI:30616"/>
    </ligand>
</feature>
<dbReference type="PANTHER" id="PTHR11609">
    <property type="entry name" value="PURINE BIOSYNTHESIS PROTEIN 6/7, PUR6/7"/>
    <property type="match status" value="1"/>
</dbReference>
<dbReference type="Proteomes" id="UP001161064">
    <property type="component" value="Unassembled WGS sequence"/>
</dbReference>
<dbReference type="EMBL" id="BPFZ01000002">
    <property type="protein sequence ID" value="GIU66412.1"/>
    <property type="molecule type" value="Genomic_DNA"/>
</dbReference>
<comment type="similarity">
    <text evidence="4 5">Belongs to the PurK/PurT family.</text>
</comment>
<feature type="binding site" evidence="4">
    <location>
        <position position="110"/>
    </location>
    <ligand>
        <name>ATP</name>
        <dbReference type="ChEBI" id="CHEBI:30616"/>
    </ligand>
</feature>
<dbReference type="InterPro" id="IPR016185">
    <property type="entry name" value="PreATP-grasp_dom_sf"/>
</dbReference>
<dbReference type="InterPro" id="IPR011761">
    <property type="entry name" value="ATP-grasp"/>
</dbReference>
<dbReference type="Pfam" id="PF02222">
    <property type="entry name" value="ATP-grasp"/>
    <property type="match status" value="1"/>
</dbReference>
<accession>A0ABQ4PTR6</accession>
<sequence>MTDPLLQLKPGSRIGILGGGQLGRLLALSAAELGFDCVVYEPEQDCPAGRVGARCFQAAWDDWESLAAFAQSVDVITFEFENVPAAALAFLAEKKPIRPGLRSLQLTQDRLFEKQFLHSLGLKTAPFAAVDHLDGLNHAVAQIGTPAILKVRTLGYDGKGQVRLCTLEDSAAAWFKLKGQACVLEGIVPFEREVSVIVARGGDGRLAHFDVTENVHQDGILRTSSVPARISTSVETAAVAAATQISHALDHIGVLAVEFFVLADGGLIVNEIAPRVHNSGHWTQDGCAASQFQQHIRAIAHWPLATTQRLSAQVIMTNLIGYDVDAWPQLSQKENGYLHLYGKRQVREGRKMGHITELYGFGEGP</sequence>
<dbReference type="EC" id="6.3.4.18" evidence="4 5"/>
<dbReference type="NCBIfam" id="NF004676">
    <property type="entry name" value="PRK06019.1-2"/>
    <property type="match status" value="1"/>
</dbReference>
<dbReference type="InterPro" id="IPR054350">
    <property type="entry name" value="PurT/PurK_preATP-grasp"/>
</dbReference>
<evidence type="ECO:0000256" key="2">
    <source>
        <dbReference type="ARBA" id="ARBA00022755"/>
    </source>
</evidence>
<dbReference type="InterPro" id="IPR040686">
    <property type="entry name" value="PurK_C"/>
</dbReference>
<dbReference type="SUPFAM" id="SSF51246">
    <property type="entry name" value="Rudiment single hybrid motif"/>
    <property type="match status" value="1"/>
</dbReference>
<evidence type="ECO:0000256" key="4">
    <source>
        <dbReference type="HAMAP-Rule" id="MF_01928"/>
    </source>
</evidence>
<keyword evidence="1 4" id="KW-0547">Nucleotide-binding</keyword>
<feature type="domain" description="ATP-grasp" evidence="6">
    <location>
        <begin position="114"/>
        <end position="300"/>
    </location>
</feature>
<name>A0ABQ4PTR6_9PROT</name>
<dbReference type="NCBIfam" id="NF004675">
    <property type="entry name" value="PRK06019.1-1"/>
    <property type="match status" value="1"/>
</dbReference>
<feature type="binding site" evidence="4">
    <location>
        <position position="150"/>
    </location>
    <ligand>
        <name>ATP</name>
        <dbReference type="ChEBI" id="CHEBI:30616"/>
    </ligand>
</feature>
<keyword evidence="4 5" id="KW-0436">Ligase</keyword>
<comment type="function">
    <text evidence="5">Catalyzes the ATP-dependent conversion of 5-aminoimidazole ribonucleotide (AIR) and HCO(3)- to N5-carboxyaminoimidazole ribonucleotide (N5-CAIR).</text>
</comment>
<dbReference type="Pfam" id="PF17769">
    <property type="entry name" value="PurK_C"/>
    <property type="match status" value="1"/>
</dbReference>
<feature type="binding site" evidence="4">
    <location>
        <begin position="155"/>
        <end position="161"/>
    </location>
    <ligand>
        <name>ATP</name>
        <dbReference type="ChEBI" id="CHEBI:30616"/>
    </ligand>
</feature>
<comment type="catalytic activity">
    <reaction evidence="4 5">
        <text>5-amino-1-(5-phospho-beta-D-ribosyl)imidazole + hydrogencarbonate + ATP = 5-carboxyamino-1-(5-phospho-D-ribosyl)imidazole + ADP + phosphate + 2 H(+)</text>
        <dbReference type="Rhea" id="RHEA:19317"/>
        <dbReference type="ChEBI" id="CHEBI:15378"/>
        <dbReference type="ChEBI" id="CHEBI:17544"/>
        <dbReference type="ChEBI" id="CHEBI:30616"/>
        <dbReference type="ChEBI" id="CHEBI:43474"/>
        <dbReference type="ChEBI" id="CHEBI:58730"/>
        <dbReference type="ChEBI" id="CHEBI:137981"/>
        <dbReference type="ChEBI" id="CHEBI:456216"/>
        <dbReference type="EC" id="6.3.4.18"/>
    </reaction>
</comment>
<proteinExistence type="inferred from homology"/>
<comment type="pathway">
    <text evidence="4 5">Purine metabolism; IMP biosynthesis via de novo pathway; 5-amino-1-(5-phospho-D-ribosyl)imidazole-4-carboxylate from 5-amino-1-(5-phospho-D-ribosyl)imidazole (N5-CAIR route): step 1/2.</text>
</comment>
<protein>
    <recommendedName>
        <fullName evidence="4 5">N5-carboxyaminoimidazole ribonucleotide synthase</fullName>
        <shortName evidence="4 5">N5-CAIR synthase</shortName>
        <ecNumber evidence="4 5">6.3.4.18</ecNumber>
    </recommendedName>
    <alternativeName>
        <fullName evidence="4 5">5-(carboxyamino)imidazole ribonucleotide synthetase</fullName>
    </alternativeName>
</protein>
<evidence type="ECO:0000259" key="6">
    <source>
        <dbReference type="PROSITE" id="PS50975"/>
    </source>
</evidence>
<dbReference type="InterPro" id="IPR013815">
    <property type="entry name" value="ATP_grasp_subdomain_1"/>
</dbReference>
<comment type="caution">
    <text evidence="7">The sequence shown here is derived from an EMBL/GenBank/DDBJ whole genome shotgun (WGS) entry which is preliminary data.</text>
</comment>
<evidence type="ECO:0000313" key="8">
    <source>
        <dbReference type="Proteomes" id="UP001161064"/>
    </source>
</evidence>
<comment type="subunit">
    <text evidence="4 5">Homodimer.</text>
</comment>
<comment type="function">
    <text evidence="4">Catalyzes the ATP-dependent conversion of 5-aminoimidazole ribonucleotide (AIR) and HCO(3)(-) to N5-carboxyaminoimidazole ribonucleotide (N5-CAIR).</text>
</comment>
<dbReference type="Gene3D" id="3.30.470.20">
    <property type="entry name" value="ATP-grasp fold, B domain"/>
    <property type="match status" value="1"/>
</dbReference>
<dbReference type="HAMAP" id="MF_01928">
    <property type="entry name" value="PurK"/>
    <property type="match status" value="1"/>
</dbReference>
<keyword evidence="2 4" id="KW-0658">Purine biosynthesis</keyword>
<evidence type="ECO:0000313" key="7">
    <source>
        <dbReference type="EMBL" id="GIU66412.1"/>
    </source>
</evidence>
<dbReference type="Gene3D" id="3.30.1490.20">
    <property type="entry name" value="ATP-grasp fold, A domain"/>
    <property type="match status" value="1"/>
</dbReference>
<evidence type="ECO:0000256" key="1">
    <source>
        <dbReference type="ARBA" id="ARBA00022741"/>
    </source>
</evidence>
<evidence type="ECO:0000256" key="3">
    <source>
        <dbReference type="ARBA" id="ARBA00022840"/>
    </source>
</evidence>
<dbReference type="NCBIfam" id="NF004679">
    <property type="entry name" value="PRK06019.1-5"/>
    <property type="match status" value="1"/>
</dbReference>
<keyword evidence="8" id="KW-1185">Reference proteome</keyword>
<dbReference type="Pfam" id="PF22660">
    <property type="entry name" value="RS_preATP-grasp-like"/>
    <property type="match status" value="1"/>
</dbReference>
<dbReference type="InterPro" id="IPR003135">
    <property type="entry name" value="ATP-grasp_carboxylate-amine"/>
</dbReference>
<reference evidence="7" key="2">
    <citation type="journal article" date="2023" name="ISME Commun">
        <title>Characterization of a bloom-associated alphaproteobacterial lineage, 'Candidatus Phycosocius': insights into freshwater algal-bacterial interactions.</title>
        <authorList>
            <person name="Tanabe Y."/>
            <person name="Yamaguchi H."/>
            <person name="Yoshida M."/>
            <person name="Kai A."/>
            <person name="Okazaki Y."/>
        </authorList>
    </citation>
    <scope>NUCLEOTIDE SEQUENCE</scope>
    <source>
        <strain evidence="7">BOTRYCO-1</strain>
    </source>
</reference>
<dbReference type="SUPFAM" id="SSF52440">
    <property type="entry name" value="PreATP-grasp domain"/>
    <property type="match status" value="1"/>
</dbReference>
<dbReference type="PROSITE" id="PS50975">
    <property type="entry name" value="ATP_GRASP"/>
    <property type="match status" value="1"/>
</dbReference>